<dbReference type="NCBIfam" id="TIGR00138">
    <property type="entry name" value="rsmG_gidB"/>
    <property type="match status" value="1"/>
</dbReference>
<gene>
    <name evidence="6" type="ORF">S01H1_12325</name>
</gene>
<evidence type="ECO:0000256" key="2">
    <source>
        <dbReference type="ARBA" id="ARBA00022552"/>
    </source>
</evidence>
<proteinExistence type="inferred from homology"/>
<accession>X0RXL1</accession>
<keyword evidence="1" id="KW-0963">Cytoplasm</keyword>
<dbReference type="Gene3D" id="3.40.50.150">
    <property type="entry name" value="Vaccinia Virus protein VP39"/>
    <property type="match status" value="1"/>
</dbReference>
<organism evidence="6">
    <name type="scientific">marine sediment metagenome</name>
    <dbReference type="NCBI Taxonomy" id="412755"/>
    <lineage>
        <taxon>unclassified sequences</taxon>
        <taxon>metagenomes</taxon>
        <taxon>ecological metagenomes</taxon>
    </lineage>
</organism>
<dbReference type="GO" id="GO:0070043">
    <property type="term" value="F:rRNA (guanine-N7-)-methyltransferase activity"/>
    <property type="evidence" value="ECO:0007669"/>
    <property type="project" value="TreeGrafter"/>
</dbReference>
<reference evidence="6" key="1">
    <citation type="journal article" date="2014" name="Front. Microbiol.">
        <title>High frequency of phylogenetically diverse reductive dehalogenase-homologous genes in deep subseafloor sedimentary metagenomes.</title>
        <authorList>
            <person name="Kawai M."/>
            <person name="Futagami T."/>
            <person name="Toyoda A."/>
            <person name="Takaki Y."/>
            <person name="Nishi S."/>
            <person name="Hori S."/>
            <person name="Arai W."/>
            <person name="Tsubouchi T."/>
            <person name="Morono Y."/>
            <person name="Uchiyama I."/>
            <person name="Ito T."/>
            <person name="Fujiyama A."/>
            <person name="Inagaki F."/>
            <person name="Takami H."/>
        </authorList>
    </citation>
    <scope>NUCLEOTIDE SEQUENCE</scope>
    <source>
        <strain evidence="6">Expedition CK06-06</strain>
    </source>
</reference>
<dbReference type="PANTHER" id="PTHR31760:SF0">
    <property type="entry name" value="S-ADENOSYL-L-METHIONINE-DEPENDENT METHYLTRANSFERASES SUPERFAMILY PROTEIN"/>
    <property type="match status" value="1"/>
</dbReference>
<dbReference type="InterPro" id="IPR029063">
    <property type="entry name" value="SAM-dependent_MTases_sf"/>
</dbReference>
<dbReference type="CDD" id="cd02440">
    <property type="entry name" value="AdoMet_MTases"/>
    <property type="match status" value="1"/>
</dbReference>
<evidence type="ECO:0000313" key="6">
    <source>
        <dbReference type="EMBL" id="GAF67761.1"/>
    </source>
</evidence>
<evidence type="ECO:0000256" key="4">
    <source>
        <dbReference type="ARBA" id="ARBA00022679"/>
    </source>
</evidence>
<comment type="caution">
    <text evidence="6">The sequence shown here is derived from an EMBL/GenBank/DDBJ whole genome shotgun (WGS) entry which is preliminary data.</text>
</comment>
<evidence type="ECO:0000256" key="5">
    <source>
        <dbReference type="ARBA" id="ARBA00022691"/>
    </source>
</evidence>
<keyword evidence="4" id="KW-0808">Transferase</keyword>
<sequence length="246" mass="26642">MTLSMPMEVLARTAEDLGLPLDPHQLQRFEQYYHQLIAANRRISLTTITDCQEVQRRHFGESLAVAAALYRAGVLKPDEAARVLDLGAGAGFPGLPIRIVHPALRLTILEATRKKTAFLERLVMQLDLHDVAVITGRAETVAHEPVHREGYDLVLARAVAPLAVLVELALPFLTVGGSLATPKGSRAPQEMAEAGRALETCGGRIVSAEPLSSPALPLTLVLVEKMAPTPAAYPRRPGIPTKRPLR</sequence>
<dbReference type="AlphaFoldDB" id="X0RXL1"/>
<dbReference type="InterPro" id="IPR003682">
    <property type="entry name" value="rRNA_ssu_MeTfrase_G"/>
</dbReference>
<dbReference type="PANTHER" id="PTHR31760">
    <property type="entry name" value="S-ADENOSYL-L-METHIONINE-DEPENDENT METHYLTRANSFERASES SUPERFAMILY PROTEIN"/>
    <property type="match status" value="1"/>
</dbReference>
<keyword evidence="5" id="KW-0949">S-adenosyl-L-methionine</keyword>
<name>X0RXL1_9ZZZZ</name>
<evidence type="ECO:0000256" key="3">
    <source>
        <dbReference type="ARBA" id="ARBA00022603"/>
    </source>
</evidence>
<dbReference type="FunFam" id="3.40.50.150:FF:000041">
    <property type="entry name" value="Ribosomal RNA small subunit methyltransferase G"/>
    <property type="match status" value="1"/>
</dbReference>
<dbReference type="SUPFAM" id="SSF53335">
    <property type="entry name" value="S-adenosyl-L-methionine-dependent methyltransferases"/>
    <property type="match status" value="1"/>
</dbReference>
<evidence type="ECO:0008006" key="7">
    <source>
        <dbReference type="Google" id="ProtNLM"/>
    </source>
</evidence>
<dbReference type="Pfam" id="PF02527">
    <property type="entry name" value="GidB"/>
    <property type="match status" value="1"/>
</dbReference>
<keyword evidence="2" id="KW-0698">rRNA processing</keyword>
<protein>
    <recommendedName>
        <fullName evidence="7">Ribosomal RNA small subunit methyltransferase G</fullName>
    </recommendedName>
</protein>
<evidence type="ECO:0000256" key="1">
    <source>
        <dbReference type="ARBA" id="ARBA00022490"/>
    </source>
</evidence>
<dbReference type="GO" id="GO:0005829">
    <property type="term" value="C:cytosol"/>
    <property type="evidence" value="ECO:0007669"/>
    <property type="project" value="TreeGrafter"/>
</dbReference>
<dbReference type="PIRSF" id="PIRSF003078">
    <property type="entry name" value="GidB"/>
    <property type="match status" value="1"/>
</dbReference>
<keyword evidence="3" id="KW-0489">Methyltransferase</keyword>
<dbReference type="EMBL" id="BARS01006318">
    <property type="protein sequence ID" value="GAF67761.1"/>
    <property type="molecule type" value="Genomic_DNA"/>
</dbReference>
<dbReference type="HAMAP" id="MF_00074">
    <property type="entry name" value="16SrRNA_methyltr_G"/>
    <property type="match status" value="1"/>
</dbReference>